<evidence type="ECO:0000313" key="3">
    <source>
        <dbReference type="EMBL" id="TFL03253.1"/>
    </source>
</evidence>
<dbReference type="InterPro" id="IPR036812">
    <property type="entry name" value="NAD(P)_OxRdtase_dom_sf"/>
</dbReference>
<dbReference type="GO" id="GO:0016491">
    <property type="term" value="F:oxidoreductase activity"/>
    <property type="evidence" value="ECO:0007669"/>
    <property type="project" value="UniProtKB-KW"/>
</dbReference>
<dbReference type="Gene3D" id="3.20.20.100">
    <property type="entry name" value="NADP-dependent oxidoreductase domain"/>
    <property type="match status" value="1"/>
</dbReference>
<evidence type="ECO:0000256" key="1">
    <source>
        <dbReference type="ARBA" id="ARBA00023002"/>
    </source>
</evidence>
<gene>
    <name evidence="3" type="ORF">BDV98DRAFT_648939</name>
</gene>
<organism evidence="3 4">
    <name type="scientific">Pterulicium gracile</name>
    <dbReference type="NCBI Taxonomy" id="1884261"/>
    <lineage>
        <taxon>Eukaryota</taxon>
        <taxon>Fungi</taxon>
        <taxon>Dikarya</taxon>
        <taxon>Basidiomycota</taxon>
        <taxon>Agaricomycotina</taxon>
        <taxon>Agaricomycetes</taxon>
        <taxon>Agaricomycetidae</taxon>
        <taxon>Agaricales</taxon>
        <taxon>Pleurotineae</taxon>
        <taxon>Pterulaceae</taxon>
        <taxon>Pterulicium</taxon>
    </lineage>
</organism>
<keyword evidence="1" id="KW-0560">Oxidoreductase</keyword>
<feature type="domain" description="NADP-dependent oxidoreductase" evidence="2">
    <location>
        <begin position="37"/>
        <end position="309"/>
    </location>
</feature>
<sequence length="328" mass="36687">MTTPKTPANIAYGASTPFSSLEEARKMYDVLDRHQDTVKELDTARTYGDSEKWIGELGLAKKYRTTSKAPPFQDPSKPGRGRENILEGAKESFKLLQVDKIAVYLLHGPDVTTPFEVQMEAVQQLYLEGKFEQFGISNFSPTQVLDIHRIASEKGYVLPTVYQGPYSLLYRNIEHELFPTLRSLNISFQAYSPIAGGFLVKTPQFITDPPPGNRWSDKNSIGGKMYHGAFNNPKLLEFLGEFIEVSKEMGIGQAEIAYRWVRHHGVLDGGSGDSIVVGASRPDQFEETLGFLERGPLGEEVVGRLEGMWEKVKDAAPHHDTMVKVFQS</sequence>
<dbReference type="Pfam" id="PF00248">
    <property type="entry name" value="Aldo_ket_red"/>
    <property type="match status" value="1"/>
</dbReference>
<accession>A0A5C3QMR9</accession>
<dbReference type="SUPFAM" id="SSF51430">
    <property type="entry name" value="NAD(P)-linked oxidoreductase"/>
    <property type="match status" value="1"/>
</dbReference>
<dbReference type="InterPro" id="IPR023210">
    <property type="entry name" value="NADP_OxRdtase_dom"/>
</dbReference>
<reference evidence="3 4" key="1">
    <citation type="journal article" date="2019" name="Nat. Ecol. Evol.">
        <title>Megaphylogeny resolves global patterns of mushroom evolution.</title>
        <authorList>
            <person name="Varga T."/>
            <person name="Krizsan K."/>
            <person name="Foldi C."/>
            <person name="Dima B."/>
            <person name="Sanchez-Garcia M."/>
            <person name="Sanchez-Ramirez S."/>
            <person name="Szollosi G.J."/>
            <person name="Szarkandi J.G."/>
            <person name="Papp V."/>
            <person name="Albert L."/>
            <person name="Andreopoulos W."/>
            <person name="Angelini C."/>
            <person name="Antonin V."/>
            <person name="Barry K.W."/>
            <person name="Bougher N.L."/>
            <person name="Buchanan P."/>
            <person name="Buyck B."/>
            <person name="Bense V."/>
            <person name="Catcheside P."/>
            <person name="Chovatia M."/>
            <person name="Cooper J."/>
            <person name="Damon W."/>
            <person name="Desjardin D."/>
            <person name="Finy P."/>
            <person name="Geml J."/>
            <person name="Haridas S."/>
            <person name="Hughes K."/>
            <person name="Justo A."/>
            <person name="Karasinski D."/>
            <person name="Kautmanova I."/>
            <person name="Kiss B."/>
            <person name="Kocsube S."/>
            <person name="Kotiranta H."/>
            <person name="LaButti K.M."/>
            <person name="Lechner B.E."/>
            <person name="Liimatainen K."/>
            <person name="Lipzen A."/>
            <person name="Lukacs Z."/>
            <person name="Mihaltcheva S."/>
            <person name="Morgado L.N."/>
            <person name="Niskanen T."/>
            <person name="Noordeloos M.E."/>
            <person name="Ohm R.A."/>
            <person name="Ortiz-Santana B."/>
            <person name="Ovrebo C."/>
            <person name="Racz N."/>
            <person name="Riley R."/>
            <person name="Savchenko A."/>
            <person name="Shiryaev A."/>
            <person name="Soop K."/>
            <person name="Spirin V."/>
            <person name="Szebenyi C."/>
            <person name="Tomsovsky M."/>
            <person name="Tulloss R.E."/>
            <person name="Uehling J."/>
            <person name="Grigoriev I.V."/>
            <person name="Vagvolgyi C."/>
            <person name="Papp T."/>
            <person name="Martin F.M."/>
            <person name="Miettinen O."/>
            <person name="Hibbett D.S."/>
            <person name="Nagy L.G."/>
        </authorList>
    </citation>
    <scope>NUCLEOTIDE SEQUENCE [LARGE SCALE GENOMIC DNA]</scope>
    <source>
        <strain evidence="3 4">CBS 309.79</strain>
    </source>
</reference>
<name>A0A5C3QMR9_9AGAR</name>
<protein>
    <submittedName>
        <fullName evidence="3">NADP-dependent oxidoreductase domain-containing protein</fullName>
    </submittedName>
</protein>
<dbReference type="CDD" id="cd19075">
    <property type="entry name" value="AKR_AKR7A1-5"/>
    <property type="match status" value="1"/>
</dbReference>
<dbReference type="STRING" id="1884261.A0A5C3QMR9"/>
<dbReference type="Proteomes" id="UP000305067">
    <property type="component" value="Unassembled WGS sequence"/>
</dbReference>
<dbReference type="PANTHER" id="PTHR43364:SF4">
    <property type="entry name" value="NAD(P)-LINKED OXIDOREDUCTASE SUPERFAMILY PROTEIN"/>
    <property type="match status" value="1"/>
</dbReference>
<dbReference type="AlphaFoldDB" id="A0A5C3QMR9"/>
<evidence type="ECO:0000259" key="2">
    <source>
        <dbReference type="Pfam" id="PF00248"/>
    </source>
</evidence>
<dbReference type="InterPro" id="IPR050523">
    <property type="entry name" value="AKR_Detox_Biosynth"/>
</dbReference>
<dbReference type="PANTHER" id="PTHR43364">
    <property type="entry name" value="NADH-SPECIFIC METHYLGLYOXAL REDUCTASE-RELATED"/>
    <property type="match status" value="1"/>
</dbReference>
<dbReference type="EMBL" id="ML178820">
    <property type="protein sequence ID" value="TFL03253.1"/>
    <property type="molecule type" value="Genomic_DNA"/>
</dbReference>
<keyword evidence="4" id="KW-1185">Reference proteome</keyword>
<proteinExistence type="predicted"/>
<evidence type="ECO:0000313" key="4">
    <source>
        <dbReference type="Proteomes" id="UP000305067"/>
    </source>
</evidence>
<dbReference type="OrthoDB" id="2845141at2759"/>